<dbReference type="STRING" id="45496.SAMN04488079_11414"/>
<dbReference type="Proteomes" id="UP000198924">
    <property type="component" value="Unassembled WGS sequence"/>
</dbReference>
<keyword evidence="2" id="KW-1185">Reference proteome</keyword>
<evidence type="ECO:0000313" key="2">
    <source>
        <dbReference type="Proteomes" id="UP000198924"/>
    </source>
</evidence>
<accession>A0A1I4AD47</accession>
<dbReference type="InterPro" id="IPR008571">
    <property type="entry name" value="HerA-like"/>
</dbReference>
<dbReference type="SUPFAM" id="SSF52540">
    <property type="entry name" value="P-loop containing nucleoside triphosphate hydrolases"/>
    <property type="match status" value="1"/>
</dbReference>
<gene>
    <name evidence="1" type="ORF">SAMN04488079_11414</name>
</gene>
<proteinExistence type="predicted"/>
<organism evidence="1 2">
    <name type="scientific">Methylophaga sulfidovorans</name>
    <dbReference type="NCBI Taxonomy" id="45496"/>
    <lineage>
        <taxon>Bacteria</taxon>
        <taxon>Pseudomonadati</taxon>
        <taxon>Pseudomonadota</taxon>
        <taxon>Gammaproteobacteria</taxon>
        <taxon>Thiotrichales</taxon>
        <taxon>Piscirickettsiaceae</taxon>
        <taxon>Methylophaga</taxon>
    </lineage>
</organism>
<sequence>MSEKQFEDFLVEQLLADLSGLEFRPGNKYKFKSPDFDNSLELYGALLKCSTDEVVIDEDVHLPVIEFGKGKLISVLHSEPSSTEPSSFEPLVAKGFTENYISRLRDGVSGQISAIDGFALLIIHNSQLDTLMNSAEDLAADTKCWSPESIQTSLTALINEAHFAEDVSKCLLEYQFSVIKDDGSTIFGFEPLFNALLVDGDLKFNELDLLDDPIVVSMEKNPKQIAKRLDENRELYQHLFFETEHFYEQRHDRLKIFSDKFIDKHFSSPVSWKSVDYETFRKEIEKNRVQQLQLLSEEVTGGYIIARPKSDTKAGLRERHIIILLSEQINKFDLKLSFQNGNIEKSQFTVKHSDLNSAPEVNVRNGLKSYATISALYDEIPAYFTITLNRDNSSETFIFRCLVMRQGDFYIDAFKSAFQINPQKKLITLQTEDNQLQIRADSAHNFELTDTGQTIDVSEFGLIDYESLANESDDLDFVIKSGNNSLTFSIEGAVATSSLALPLLLNRDRIIKLFDDRYFGEYLASKDKVSIDNSEYSVLGVRLQLLREENYFLKNRIISRSGTEEVTLSALNSVNTKLASAYEALYDYLENNKTLISLVSWGSEFLRVIEDILSCYENALEQIPLDSTLNLAQKDLLKIGLTTIQREDISEEYLSPYHPLVLSYFYNLANEMRKDSKNSFSYLPQVTLNRMTPRGLLPFVYNPNNDYSYSSQVKENAFWLKLVPQQDTSYDFVRKLVKEKINEFILAYEQLFKSETHSKLLLSGVNLSNCDEFFLGVLDYFVDRLESAYPVHVYLYDNAIEYSAFDRFSETASYDELKTWLGLHKGRAKEHADLVIDLLRTRLTFSKFIHSQVEGAQPYSHVSFFRNVEKVDLAYVTIDKFLSGVSCDGLISGEASFGDSKTGSYYTGFGLHKIDYEKYPHLRLANKIGSLQVPALKANTPYTGSNALSLAISETFTVLLDRSYDNSIWTTIIDPKVTLQFFHEQQDVVLIHYSDQYTNSSNYDAITVTKQVDLYQKLMNKDGGGHISEFNAFNGDWLLKMLTSNDTIRKERKGVIGAYKFIFGLLKDSDITWVPLSVGEMLRVSGNIGLKMTDSDFSRNVQGYKSGAISDDVLFVGFKDEQLYLLPLEVKTGATPDYLKAIEQTKELLRYLSNEILGPGTLASKLYRGLFVRQVLMQIDKYELYDVFEPDYFEPVKDRREWWLQGNYEIGLLHNYPQGFVLAHLDSADISGASYNMNDGVLITKLPMSLLNMLVSTPLQKLINDDLTTTFHVPEQYLLGQSSTKVNVEFTESSEGEVEVPEGDGVESVSIETTELQEMPVAQSVANLKVMFGQNDITHEPLVWEPTNTSKFMNTNTGIIGTMGTGKTQFTKSVVTQLHRNGHENVDSKPIGLLIFDYKSDYVDDEFLSATKGKKYNLHRLPYNPLSLFGNTPMLPVHTARGFSETMGKAFGLGQRQQLKLRKLIADAYELAGIVKSDPSTWSKPSPTIADVWALFEESEPAEDSLYAALESLHELEVFESDQAKCKSLYELIDGITVIELAAYPGEIQSLVVALTLDLFYSQMQKQGKPQVKGDFRQITKMILVDEADNFMSQNFPSLRKILKEGREYGVGVLLSTQDITHFQTGDNDYSSYILTWVIHRVAKLKNQDIKAIFNASDKTEQENLMSTIGTLDKHHSLYIDGEKKIHRMKDKAFWQLLET</sequence>
<dbReference type="InterPro" id="IPR027417">
    <property type="entry name" value="P-loop_NTPase"/>
</dbReference>
<dbReference type="PANTHER" id="PTHR42957">
    <property type="entry name" value="HELICASE MJ1565-RELATED"/>
    <property type="match status" value="1"/>
</dbReference>
<dbReference type="EMBL" id="FOSH01000014">
    <property type="protein sequence ID" value="SFK54080.1"/>
    <property type="molecule type" value="Genomic_DNA"/>
</dbReference>
<dbReference type="PANTHER" id="PTHR42957:SF2">
    <property type="entry name" value="HELICASE HERA CENTRAL DOMAIN-CONTAINING PROTEIN"/>
    <property type="match status" value="1"/>
</dbReference>
<dbReference type="RefSeq" id="WP_091714800.1">
    <property type="nucleotide sequence ID" value="NZ_FOSH01000014.1"/>
</dbReference>
<protein>
    <submittedName>
        <fullName evidence="1">DNA phosphorothioation-dependent restriction protein DptH</fullName>
    </submittedName>
</protein>
<dbReference type="InterPro" id="IPR017646">
    <property type="entry name" value="Dnd_assoc_2"/>
</dbReference>
<reference evidence="2" key="1">
    <citation type="submission" date="2016-10" db="EMBL/GenBank/DDBJ databases">
        <authorList>
            <person name="Varghese N."/>
            <person name="Submissions S."/>
        </authorList>
    </citation>
    <scope>NUCLEOTIDE SEQUENCE [LARGE SCALE GENOMIC DNA]</scope>
    <source>
        <strain evidence="2">DSM 11578</strain>
    </source>
</reference>
<dbReference type="Gene3D" id="3.40.50.300">
    <property type="entry name" value="P-loop containing nucleotide triphosphate hydrolases"/>
    <property type="match status" value="2"/>
</dbReference>
<dbReference type="OrthoDB" id="9806951at2"/>
<dbReference type="NCBIfam" id="TIGR03237">
    <property type="entry name" value="dnd_assoc_2"/>
    <property type="match status" value="1"/>
</dbReference>
<name>A0A1I4AD47_9GAMM</name>
<evidence type="ECO:0000313" key="1">
    <source>
        <dbReference type="EMBL" id="SFK54080.1"/>
    </source>
</evidence>